<dbReference type="EMBL" id="CAJVQB010010083">
    <property type="protein sequence ID" value="CAG8736460.1"/>
    <property type="molecule type" value="Genomic_DNA"/>
</dbReference>
<name>A0ABN7V6B9_GIGMA</name>
<organism evidence="1 2">
    <name type="scientific">Gigaspora margarita</name>
    <dbReference type="NCBI Taxonomy" id="4874"/>
    <lineage>
        <taxon>Eukaryota</taxon>
        <taxon>Fungi</taxon>
        <taxon>Fungi incertae sedis</taxon>
        <taxon>Mucoromycota</taxon>
        <taxon>Glomeromycotina</taxon>
        <taxon>Glomeromycetes</taxon>
        <taxon>Diversisporales</taxon>
        <taxon>Gigasporaceae</taxon>
        <taxon>Gigaspora</taxon>
    </lineage>
</organism>
<dbReference type="Proteomes" id="UP000789901">
    <property type="component" value="Unassembled WGS sequence"/>
</dbReference>
<evidence type="ECO:0000313" key="2">
    <source>
        <dbReference type="Proteomes" id="UP000789901"/>
    </source>
</evidence>
<sequence>MSKLKIKEFTKEEYNKMKNKNSKEINQMPELLNSIKFVVNNRSTRLNENQEYHECMIDLLESIVGKLVYFDKRIQDLEVANDNRIASHSAGSTSNEPFSIDQTHFDKYLGSLDKRIEDLEMTNFNPNNL</sequence>
<reference evidence="1 2" key="1">
    <citation type="submission" date="2021-06" db="EMBL/GenBank/DDBJ databases">
        <authorList>
            <person name="Kallberg Y."/>
            <person name="Tangrot J."/>
            <person name="Rosling A."/>
        </authorList>
    </citation>
    <scope>NUCLEOTIDE SEQUENCE [LARGE SCALE GENOMIC DNA]</scope>
    <source>
        <strain evidence="1 2">120-4 pot B 10/14</strain>
    </source>
</reference>
<gene>
    <name evidence="1" type="ORF">GMARGA_LOCUS14918</name>
</gene>
<comment type="caution">
    <text evidence="1">The sequence shown here is derived from an EMBL/GenBank/DDBJ whole genome shotgun (WGS) entry which is preliminary data.</text>
</comment>
<proteinExistence type="predicted"/>
<evidence type="ECO:0000313" key="1">
    <source>
        <dbReference type="EMBL" id="CAG8736460.1"/>
    </source>
</evidence>
<keyword evidence="2" id="KW-1185">Reference proteome</keyword>
<protein>
    <submittedName>
        <fullName evidence="1">29462_t:CDS:1</fullName>
    </submittedName>
</protein>
<accession>A0ABN7V6B9</accession>